<dbReference type="OrthoDB" id="9799631at2"/>
<dbReference type="HAMAP" id="MF_00454">
    <property type="entry name" value="FluC"/>
    <property type="match status" value="1"/>
</dbReference>
<keyword evidence="10" id="KW-0479">Metal-binding</keyword>
<accession>A0A4R6BFR5</accession>
<feature type="transmembrane region" description="Helical" evidence="10">
    <location>
        <begin position="27"/>
        <end position="46"/>
    </location>
</feature>
<dbReference type="Pfam" id="PF02537">
    <property type="entry name" value="CRCB"/>
    <property type="match status" value="1"/>
</dbReference>
<dbReference type="PANTHER" id="PTHR28259">
    <property type="entry name" value="FLUORIDE EXPORT PROTEIN 1-RELATED"/>
    <property type="match status" value="1"/>
</dbReference>
<keyword evidence="5 10" id="KW-0472">Membrane</keyword>
<keyword evidence="10" id="KW-0915">Sodium</keyword>
<dbReference type="RefSeq" id="WP_133431265.1">
    <property type="nucleotide sequence ID" value="NZ_CP092179.1"/>
</dbReference>
<comment type="caution">
    <text evidence="11">The sequence shown here is derived from an EMBL/GenBank/DDBJ whole genome shotgun (WGS) entry which is preliminary data.</text>
</comment>
<feature type="transmembrane region" description="Helical" evidence="10">
    <location>
        <begin position="58"/>
        <end position="76"/>
    </location>
</feature>
<proteinExistence type="inferred from homology"/>
<dbReference type="AlphaFoldDB" id="A0A4R6BFR5"/>
<organism evidence="11 12">
    <name type="scientific">Macrococcus brunensis</name>
    <dbReference type="NCBI Taxonomy" id="198483"/>
    <lineage>
        <taxon>Bacteria</taxon>
        <taxon>Bacillati</taxon>
        <taxon>Bacillota</taxon>
        <taxon>Bacilli</taxon>
        <taxon>Bacillales</taxon>
        <taxon>Staphylococcaceae</taxon>
        <taxon>Macrococcus</taxon>
    </lineage>
</organism>
<evidence type="ECO:0000256" key="5">
    <source>
        <dbReference type="ARBA" id="ARBA00023136"/>
    </source>
</evidence>
<dbReference type="GO" id="GO:0140114">
    <property type="term" value="P:cellular detoxification of fluoride"/>
    <property type="evidence" value="ECO:0007669"/>
    <property type="project" value="UniProtKB-UniRule"/>
</dbReference>
<dbReference type="Proteomes" id="UP000295310">
    <property type="component" value="Unassembled WGS sequence"/>
</dbReference>
<dbReference type="PANTHER" id="PTHR28259:SF1">
    <property type="entry name" value="FLUORIDE EXPORT PROTEIN 1-RELATED"/>
    <property type="match status" value="1"/>
</dbReference>
<dbReference type="GO" id="GO:0046872">
    <property type="term" value="F:metal ion binding"/>
    <property type="evidence" value="ECO:0007669"/>
    <property type="project" value="UniProtKB-KW"/>
</dbReference>
<evidence type="ECO:0000256" key="6">
    <source>
        <dbReference type="ARBA" id="ARBA00023303"/>
    </source>
</evidence>
<comment type="subcellular location">
    <subcellularLocation>
        <location evidence="1 10">Cell membrane</location>
        <topology evidence="1 10">Multi-pass membrane protein</topology>
    </subcellularLocation>
</comment>
<gene>
    <name evidence="10" type="primary">fluC</name>
    <name evidence="10" type="synonym">crcB</name>
    <name evidence="11" type="ORF">ERX27_02535</name>
</gene>
<dbReference type="GO" id="GO:0005886">
    <property type="term" value="C:plasma membrane"/>
    <property type="evidence" value="ECO:0007669"/>
    <property type="project" value="UniProtKB-SubCell"/>
</dbReference>
<keyword evidence="4 10" id="KW-1133">Transmembrane helix</keyword>
<dbReference type="InterPro" id="IPR003691">
    <property type="entry name" value="FluC"/>
</dbReference>
<keyword evidence="2 10" id="KW-1003">Cell membrane</keyword>
<evidence type="ECO:0000256" key="7">
    <source>
        <dbReference type="ARBA" id="ARBA00035120"/>
    </source>
</evidence>
<feature type="binding site" evidence="10">
    <location>
        <position position="69"/>
    </location>
    <ligand>
        <name>Na(+)</name>
        <dbReference type="ChEBI" id="CHEBI:29101"/>
        <note>structural</note>
    </ligand>
</feature>
<keyword evidence="10" id="KW-0406">Ion transport</keyword>
<dbReference type="EMBL" id="SCWA01000003">
    <property type="protein sequence ID" value="TDL98672.1"/>
    <property type="molecule type" value="Genomic_DNA"/>
</dbReference>
<evidence type="ECO:0000256" key="2">
    <source>
        <dbReference type="ARBA" id="ARBA00022475"/>
    </source>
</evidence>
<reference evidence="11 12" key="1">
    <citation type="submission" date="2019-01" db="EMBL/GenBank/DDBJ databases">
        <title>Draft genome sequences of the type strains of six Macrococcus species.</title>
        <authorList>
            <person name="Mazhar S."/>
            <person name="Altermann E."/>
            <person name="Hill C."/>
            <person name="Mcauliffe O."/>
        </authorList>
    </citation>
    <scope>NUCLEOTIDE SEQUENCE [LARGE SCALE GENOMIC DNA]</scope>
    <source>
        <strain evidence="11 12">CCM4811</strain>
    </source>
</reference>
<comment type="catalytic activity">
    <reaction evidence="8">
        <text>fluoride(in) = fluoride(out)</text>
        <dbReference type="Rhea" id="RHEA:76159"/>
        <dbReference type="ChEBI" id="CHEBI:17051"/>
    </reaction>
    <physiologicalReaction direction="left-to-right" evidence="8">
        <dbReference type="Rhea" id="RHEA:76160"/>
    </physiologicalReaction>
</comment>
<evidence type="ECO:0000313" key="12">
    <source>
        <dbReference type="Proteomes" id="UP000295310"/>
    </source>
</evidence>
<evidence type="ECO:0000256" key="10">
    <source>
        <dbReference type="HAMAP-Rule" id="MF_00454"/>
    </source>
</evidence>
<comment type="similarity">
    <text evidence="7 10">Belongs to the fluoride channel Fluc/FEX (TC 1.A.43) family.</text>
</comment>
<keyword evidence="6 10" id="KW-0407">Ion channel</keyword>
<comment type="function">
    <text evidence="9 10">Fluoride-specific ion channel. Important for reducing fluoride concentration in the cell, thus reducing its toxicity.</text>
</comment>
<evidence type="ECO:0000256" key="8">
    <source>
        <dbReference type="ARBA" id="ARBA00035585"/>
    </source>
</evidence>
<comment type="activity regulation">
    <text evidence="10">Na(+) is not transported, but it plays an essential structural role and its presence is essential for fluoride channel function.</text>
</comment>
<sequence length="116" mass="12396">MKYLYVALFAFVGATLRYSLTLLAGDISYIGTLAVNLAGSFFLAFLASYPFKDQNLKIGVTSGMLGSFTTFSTFSADSIHLLEAQPTAGIVYITITMAGGLFLSYTGLKSGRSVFC</sequence>
<keyword evidence="10" id="KW-0813">Transport</keyword>
<keyword evidence="3 10" id="KW-0812">Transmembrane</keyword>
<evidence type="ECO:0000256" key="3">
    <source>
        <dbReference type="ARBA" id="ARBA00022692"/>
    </source>
</evidence>
<evidence type="ECO:0000256" key="1">
    <source>
        <dbReference type="ARBA" id="ARBA00004651"/>
    </source>
</evidence>
<name>A0A4R6BFR5_9STAP</name>
<feature type="transmembrane region" description="Helical" evidence="10">
    <location>
        <begin position="88"/>
        <end position="108"/>
    </location>
</feature>
<evidence type="ECO:0000256" key="9">
    <source>
        <dbReference type="ARBA" id="ARBA00049940"/>
    </source>
</evidence>
<keyword evidence="12" id="KW-1185">Reference proteome</keyword>
<feature type="binding site" evidence="10">
    <location>
        <position position="66"/>
    </location>
    <ligand>
        <name>Na(+)</name>
        <dbReference type="ChEBI" id="CHEBI:29101"/>
        <note>structural</note>
    </ligand>
</feature>
<protein>
    <recommendedName>
        <fullName evidence="10">Fluoride-specific ion channel FluC</fullName>
    </recommendedName>
</protein>
<evidence type="ECO:0000313" key="11">
    <source>
        <dbReference type="EMBL" id="TDL98672.1"/>
    </source>
</evidence>
<evidence type="ECO:0000256" key="4">
    <source>
        <dbReference type="ARBA" id="ARBA00022989"/>
    </source>
</evidence>
<dbReference type="GO" id="GO:0062054">
    <property type="term" value="F:fluoride channel activity"/>
    <property type="evidence" value="ECO:0007669"/>
    <property type="project" value="UniProtKB-UniRule"/>
</dbReference>